<dbReference type="Pfam" id="PF00237">
    <property type="entry name" value="Ribosomal_L22"/>
    <property type="match status" value="1"/>
</dbReference>
<evidence type="ECO:0000256" key="7">
    <source>
        <dbReference type="RuleBase" id="RU004006"/>
    </source>
</evidence>
<comment type="similarity">
    <text evidence="1 6">Belongs to the universal ribosomal protein uL22 family.</text>
</comment>
<dbReference type="RefSeq" id="WP_169380386.1">
    <property type="nucleotide sequence ID" value="NZ_JAAXLA010000008.1"/>
</dbReference>
<comment type="caution">
    <text evidence="8">The sequence shown here is derived from an EMBL/GenBank/DDBJ whole genome shotgun (WGS) entry which is preliminary data.</text>
</comment>
<evidence type="ECO:0000256" key="3">
    <source>
        <dbReference type="ARBA" id="ARBA00023274"/>
    </source>
</evidence>
<keyword evidence="3 6" id="KW-0687">Ribonucleoprotein</keyword>
<dbReference type="InterPro" id="IPR036394">
    <property type="entry name" value="Ribosomal_uL22_sf"/>
</dbReference>
<keyword evidence="7" id="KW-0699">rRNA-binding</keyword>
<evidence type="ECO:0000256" key="6">
    <source>
        <dbReference type="RuleBase" id="RU004005"/>
    </source>
</evidence>
<accession>A0ABX1S8V4</accession>
<keyword evidence="7" id="KW-0694">RNA-binding</keyword>
<evidence type="ECO:0000313" key="9">
    <source>
        <dbReference type="Proteomes" id="UP000820669"/>
    </source>
</evidence>
<name>A0ABX1S8V4_9PSEU</name>
<evidence type="ECO:0000256" key="1">
    <source>
        <dbReference type="ARBA" id="ARBA00009451"/>
    </source>
</evidence>
<evidence type="ECO:0000256" key="4">
    <source>
        <dbReference type="ARBA" id="ARBA00025084"/>
    </source>
</evidence>
<protein>
    <recommendedName>
        <fullName evidence="5">50S ribosomal protein L22</fullName>
    </recommendedName>
</protein>
<sequence length="139" mass="14643">MEISYAPGLVVAEAPQARIDQAAARRALDRVIGLPANEALALLIHPGSGTCEPVARVLQGAVSAARRDLGVAAATCAVYGGEIADGEPVTRVRRQAHGLASWITTQTTRIRVELRVPVLRLVTGTTSEPDDQGGARWAR</sequence>
<proteinExistence type="inferred from homology"/>
<dbReference type="Proteomes" id="UP000820669">
    <property type="component" value="Unassembled WGS sequence"/>
</dbReference>
<comment type="subunit">
    <text evidence="7">Part of the 50S ribosomal subunit.</text>
</comment>
<evidence type="ECO:0000313" key="8">
    <source>
        <dbReference type="EMBL" id="NMH97002.1"/>
    </source>
</evidence>
<dbReference type="Gene3D" id="3.90.470.10">
    <property type="entry name" value="Ribosomal protein L22/L17"/>
    <property type="match status" value="1"/>
</dbReference>
<keyword evidence="2 6" id="KW-0689">Ribosomal protein</keyword>
<organism evidence="8 9">
    <name type="scientific">Pseudonocardia acidicola</name>
    <dbReference type="NCBI Taxonomy" id="2724939"/>
    <lineage>
        <taxon>Bacteria</taxon>
        <taxon>Bacillati</taxon>
        <taxon>Actinomycetota</taxon>
        <taxon>Actinomycetes</taxon>
        <taxon>Pseudonocardiales</taxon>
        <taxon>Pseudonocardiaceae</taxon>
        <taxon>Pseudonocardia</taxon>
    </lineage>
</organism>
<evidence type="ECO:0000256" key="2">
    <source>
        <dbReference type="ARBA" id="ARBA00022980"/>
    </source>
</evidence>
<dbReference type="EMBL" id="JAAXLA010000008">
    <property type="protein sequence ID" value="NMH97002.1"/>
    <property type="molecule type" value="Genomic_DNA"/>
</dbReference>
<gene>
    <name evidence="8" type="ORF">HF526_06670</name>
</gene>
<dbReference type="InterPro" id="IPR001063">
    <property type="entry name" value="Ribosomal_uL22"/>
</dbReference>
<comment type="function">
    <text evidence="4">This protein binds specifically to 23S rRNA; its binding is stimulated by other ribosomal proteins, e.g. L4, L17, and L20. It is important during the early stages of 50S assembly. It makes multiple contacts with different domains of the 23S rRNA in the assembled 50S subunit and ribosome.</text>
</comment>
<dbReference type="SUPFAM" id="SSF54843">
    <property type="entry name" value="Ribosomal protein L22"/>
    <property type="match status" value="1"/>
</dbReference>
<keyword evidence="9" id="KW-1185">Reference proteome</keyword>
<evidence type="ECO:0000256" key="5">
    <source>
        <dbReference type="ARBA" id="ARBA00035480"/>
    </source>
</evidence>
<reference evidence="8 9" key="1">
    <citation type="submission" date="2020-04" db="EMBL/GenBank/DDBJ databases">
        <authorList>
            <person name="Klaysubun C."/>
            <person name="Duangmal K."/>
            <person name="Lipun K."/>
        </authorList>
    </citation>
    <scope>NUCLEOTIDE SEQUENCE [LARGE SCALE GENOMIC DNA]</scope>
    <source>
        <strain evidence="8 9">K10HN5</strain>
    </source>
</reference>